<evidence type="ECO:0000313" key="3">
    <source>
        <dbReference type="Proteomes" id="UP000604273"/>
    </source>
</evidence>
<dbReference type="EMBL" id="JABFAI010000410">
    <property type="protein sequence ID" value="KAF4944724.1"/>
    <property type="molecule type" value="Genomic_DNA"/>
</dbReference>
<accession>A0A8H4SS08</accession>
<dbReference type="Proteomes" id="UP000604273">
    <property type="component" value="Unassembled WGS sequence"/>
</dbReference>
<evidence type="ECO:0000313" key="2">
    <source>
        <dbReference type="EMBL" id="KAF4944724.1"/>
    </source>
</evidence>
<dbReference type="AlphaFoldDB" id="A0A8H4SS08"/>
<protein>
    <submittedName>
        <fullName evidence="2">Uncharacterized protein</fullName>
    </submittedName>
</protein>
<comment type="caution">
    <text evidence="2">The sequence shown here is derived from an EMBL/GenBank/DDBJ whole genome shotgun (WGS) entry which is preliminary data.</text>
</comment>
<dbReference type="Gene3D" id="1.10.287.1490">
    <property type="match status" value="1"/>
</dbReference>
<proteinExistence type="predicted"/>
<name>A0A8H4SS08_9HYPO</name>
<keyword evidence="1" id="KW-0175">Coiled coil</keyword>
<keyword evidence="3" id="KW-1185">Reference proteome</keyword>
<evidence type="ECO:0000256" key="1">
    <source>
        <dbReference type="SAM" id="Coils"/>
    </source>
</evidence>
<feature type="coiled-coil region" evidence="1">
    <location>
        <begin position="333"/>
        <end position="518"/>
    </location>
</feature>
<reference evidence="2" key="1">
    <citation type="journal article" date="2020" name="BMC Genomics">
        <title>Correction to: Identification and distribution of gene clusters required for synthesis of sphingolipid metabolism inhibitors in diverse species of the filamentous fungus Fusarium.</title>
        <authorList>
            <person name="Kim H.S."/>
            <person name="Lohmar J.M."/>
            <person name="Busman M."/>
            <person name="Brown D.W."/>
            <person name="Naumann T.A."/>
            <person name="Divon H.H."/>
            <person name="Lysoe E."/>
            <person name="Uhlig S."/>
            <person name="Proctor R.H."/>
        </authorList>
    </citation>
    <scope>NUCLEOTIDE SEQUENCE</scope>
    <source>
        <strain evidence="2">NRRL 45417</strain>
    </source>
</reference>
<sequence length="780" mass="87396">MLTVIALYSNTIPLYVTSICESGVLLPQPPLDNYSSRPFLVEDLKYRISSPSHVLNSSFFHASTKMASSSRNSAATGQSFAANHNFQPGMRTQLEQAEDDLRRLKGVYAALKDGAPPGKDKATMAGYDPQRRNRAITILKEIDITEKEANGLDGDIGLVKRAVIANQSTSLIGIDAQDKEARKRASARVVDFISGSAENTETFFSGFGIKVRPEVSDAARSALKELSVSNANPIHQESTLAKDLVSAKKALADNQSILGKTKKACDEYKDAWRRAKDENDRLVKKFDQQSRDLFQANQDLAKSRKEPSAVDRDKANRDSALLKTQFYKADRRATEAEERAKKFQDENLELEQRIGEANDTVNSLRSSYFAYKRQVSDLKEVCSDQKETLQASKESCDAANAEVQRLQSELDSSGYDHLNETQRLRTEKEDADRRIEQVIRDLEGAKGRLEDTRQELRDIQIAHSSNSASLNSANEEVIRVKGECQSLQRTVEEQRRDLEDKDRKIRELEKASEEKDASITQRDETINSQIQKASTFLRHLSLNVESDTWKSVAENVLADSTSTSITSNEWLPWVIFPSWSEDASLATREDTRGPEAVALNVLVILKDKSTDAKDLLALLHNLQQAMEEFKSMVSTIAQLLLEAFDKAVGDHRLHLMHRFAMCQIANLMGSTAEVQQFMQALEAVDPRIQRLVHALREYRLNNSVLPMEEAISYPSVALAGFDRDPRGVIAVSLTDNGVCWVDSTHIKTEFTLLKVVSEKGDSIELPLDTPERLSWAMTYL</sequence>
<gene>
    <name evidence="2" type="ORF">FGADI_12499</name>
</gene>
<dbReference type="OrthoDB" id="5084830at2759"/>
<reference evidence="2" key="2">
    <citation type="submission" date="2020-05" db="EMBL/GenBank/DDBJ databases">
        <authorList>
            <person name="Kim H.-S."/>
            <person name="Proctor R.H."/>
            <person name="Brown D.W."/>
        </authorList>
    </citation>
    <scope>NUCLEOTIDE SEQUENCE</scope>
    <source>
        <strain evidence="2">NRRL 45417</strain>
    </source>
</reference>
<organism evidence="2 3">
    <name type="scientific">Fusarium gaditjirri</name>
    <dbReference type="NCBI Taxonomy" id="282569"/>
    <lineage>
        <taxon>Eukaryota</taxon>
        <taxon>Fungi</taxon>
        <taxon>Dikarya</taxon>
        <taxon>Ascomycota</taxon>
        <taxon>Pezizomycotina</taxon>
        <taxon>Sordariomycetes</taxon>
        <taxon>Hypocreomycetidae</taxon>
        <taxon>Hypocreales</taxon>
        <taxon>Nectriaceae</taxon>
        <taxon>Fusarium</taxon>
        <taxon>Fusarium nisikadoi species complex</taxon>
    </lineage>
</organism>
<dbReference type="SUPFAM" id="SSF57997">
    <property type="entry name" value="Tropomyosin"/>
    <property type="match status" value="1"/>
</dbReference>